<reference evidence="2" key="1">
    <citation type="submission" date="2016-11" db="UniProtKB">
        <authorList>
            <consortium name="WormBaseParasite"/>
        </authorList>
    </citation>
    <scope>IDENTIFICATION</scope>
</reference>
<organism evidence="1 2">
    <name type="scientific">Macrostomum lignano</name>
    <dbReference type="NCBI Taxonomy" id="282301"/>
    <lineage>
        <taxon>Eukaryota</taxon>
        <taxon>Metazoa</taxon>
        <taxon>Spiralia</taxon>
        <taxon>Lophotrochozoa</taxon>
        <taxon>Platyhelminthes</taxon>
        <taxon>Rhabditophora</taxon>
        <taxon>Macrostomorpha</taxon>
        <taxon>Macrostomida</taxon>
        <taxon>Macrostomidae</taxon>
        <taxon>Macrostomum</taxon>
    </lineage>
</organism>
<sequence length="630" mass="70015">LAGYSLPWPYASLSRTQCNARVQILRYRAVRPTQTVSNIISLLSASSYQLETEVEARASWGEIVAPLSISSLQDFIDEEVRKRTELDSLIEALSDSPFFKTLDSKPLTAIAEALQTEGRQQGCGRFVHCDCFYQSDTGLDRLFVLSDSDTQVTLSLQPASGGGAATRFRTGGLRLLYSPSGLARSLLSERQRQSISQAVHSFPCSLHARMPPDGFWSISFASIANCLDAWPEAKRHLLLQLWSHINDTLLLVLVEWLGLEAGSFLETKFYEDLLSQEIDRLADEVAATSGANFASMSFYERRPLYRRLAVRLLEEISGTASPSEGAEDHITIVYCSVAPDKEALDGFRAFLVLEGRLETTPTQATLGPGKQQRSARLGRSCPRTLRKVDCHSWCDRLSTMLMTKDDAKRDGSASARGGGGGGVFYLFRRFDGRDVQHREFTRGDCAGLIEGLMESGAVSTCWSGDIVAVRESRAVSLPLSLARAWVSNTRRLNILDRLLGSMCEAQLDRQQQRLTRLQRRKQTRLRVCRRDASDNGFKENNDDDLGYAPDEDEKPVAHLCLDAAHGTDTAMVVSETDVERHFGRPADQLPDAALRNWLEDLELAFSVLVLVSTGPVTRWTRMVLGFLDCL</sequence>
<dbReference type="AlphaFoldDB" id="A0A1I8FTI6"/>
<dbReference type="WBParaSite" id="maker-unitig_9755-snap-gene-0.7-mRNA-1">
    <property type="protein sequence ID" value="maker-unitig_9755-snap-gene-0.7-mRNA-1"/>
    <property type="gene ID" value="maker-unitig_9755-snap-gene-0.7"/>
</dbReference>
<keyword evidence="1" id="KW-1185">Reference proteome</keyword>
<name>A0A1I8FTI6_9PLAT</name>
<protein>
    <submittedName>
        <fullName evidence="2">Mab-21 domain-containing protein</fullName>
    </submittedName>
</protein>
<evidence type="ECO:0000313" key="1">
    <source>
        <dbReference type="Proteomes" id="UP000095280"/>
    </source>
</evidence>
<proteinExistence type="predicted"/>
<accession>A0A1I8FTI6</accession>
<evidence type="ECO:0000313" key="2">
    <source>
        <dbReference type="WBParaSite" id="maker-unitig_9755-snap-gene-0.7-mRNA-1"/>
    </source>
</evidence>
<dbReference type="Proteomes" id="UP000095280">
    <property type="component" value="Unplaced"/>
</dbReference>